<organism evidence="3 4">
    <name type="scientific">Enterococcus phoeniculicola ATCC BAA-412</name>
    <dbReference type="NCBI Taxonomy" id="1158610"/>
    <lineage>
        <taxon>Bacteria</taxon>
        <taxon>Bacillati</taxon>
        <taxon>Bacillota</taxon>
        <taxon>Bacilli</taxon>
        <taxon>Lactobacillales</taxon>
        <taxon>Enterococcaceae</taxon>
        <taxon>Enterococcus</taxon>
    </lineage>
</organism>
<dbReference type="Gene3D" id="3.30.565.10">
    <property type="entry name" value="Histidine kinase-like ATPase, C-terminal domain"/>
    <property type="match status" value="1"/>
</dbReference>
<feature type="domain" description="Sensor histidine kinase NatK-like C-terminal" evidence="2">
    <location>
        <begin position="328"/>
        <end position="433"/>
    </location>
</feature>
<dbReference type="EMBL" id="AJAT01000014">
    <property type="protein sequence ID" value="EOL44053.1"/>
    <property type="molecule type" value="Genomic_DNA"/>
</dbReference>
<protein>
    <recommendedName>
        <fullName evidence="2">Sensor histidine kinase NatK-like C-terminal domain-containing protein</fullName>
    </recommendedName>
</protein>
<feature type="transmembrane region" description="Helical" evidence="1">
    <location>
        <begin position="123"/>
        <end position="141"/>
    </location>
</feature>
<dbReference type="eggNOG" id="COG3290">
    <property type="taxonomic scope" value="Bacteria"/>
</dbReference>
<dbReference type="AlphaFoldDB" id="R3TSD9"/>
<feature type="transmembrane region" description="Helical" evidence="1">
    <location>
        <begin position="162"/>
        <end position="181"/>
    </location>
</feature>
<comment type="caution">
    <text evidence="3">The sequence shown here is derived from an EMBL/GenBank/DDBJ whole genome shotgun (WGS) entry which is preliminary data.</text>
</comment>
<dbReference type="InterPro" id="IPR032834">
    <property type="entry name" value="NatK-like_C"/>
</dbReference>
<evidence type="ECO:0000256" key="1">
    <source>
        <dbReference type="SAM" id="Phobius"/>
    </source>
</evidence>
<dbReference type="HOGENOM" id="CLU_020211_0_0_9"/>
<keyword evidence="4" id="KW-1185">Reference proteome</keyword>
<feature type="transmembrane region" description="Helical" evidence="1">
    <location>
        <begin position="61"/>
        <end position="82"/>
    </location>
</feature>
<dbReference type="SUPFAM" id="SSF55874">
    <property type="entry name" value="ATPase domain of HSP90 chaperone/DNA topoisomerase II/histidine kinase"/>
    <property type="match status" value="1"/>
</dbReference>
<dbReference type="CDD" id="cd16935">
    <property type="entry name" value="HATPase_AgrC-ComD-like"/>
    <property type="match status" value="1"/>
</dbReference>
<reference evidence="3 4" key="1">
    <citation type="submission" date="2013-02" db="EMBL/GenBank/DDBJ databases">
        <title>The Genome Sequence of Enterococcus phoeniculicola BAA-412.</title>
        <authorList>
            <consortium name="The Broad Institute Genome Sequencing Platform"/>
            <consortium name="The Broad Institute Genome Sequencing Center for Infectious Disease"/>
            <person name="Earl A.M."/>
            <person name="Gilmore M.S."/>
            <person name="Lebreton F."/>
            <person name="Walker B."/>
            <person name="Young S.K."/>
            <person name="Zeng Q."/>
            <person name="Gargeya S."/>
            <person name="Fitzgerald M."/>
            <person name="Haas B."/>
            <person name="Abouelleil A."/>
            <person name="Alvarado L."/>
            <person name="Arachchi H.M."/>
            <person name="Berlin A.M."/>
            <person name="Chapman S.B."/>
            <person name="Dewar J."/>
            <person name="Goldberg J."/>
            <person name="Griggs A."/>
            <person name="Gujja S."/>
            <person name="Hansen M."/>
            <person name="Howarth C."/>
            <person name="Imamovic A."/>
            <person name="Larimer J."/>
            <person name="McCowan C."/>
            <person name="Murphy C."/>
            <person name="Neiman D."/>
            <person name="Pearson M."/>
            <person name="Priest M."/>
            <person name="Roberts A."/>
            <person name="Saif S."/>
            <person name="Shea T."/>
            <person name="Sisk P."/>
            <person name="Sykes S."/>
            <person name="Wortman J."/>
            <person name="Nusbaum C."/>
            <person name="Birren B."/>
        </authorList>
    </citation>
    <scope>NUCLEOTIDE SEQUENCE [LARGE SCALE GENOMIC DNA]</scope>
    <source>
        <strain evidence="3 4">ATCC BAA-412</strain>
    </source>
</reference>
<proteinExistence type="predicted"/>
<dbReference type="InterPro" id="IPR036890">
    <property type="entry name" value="HATPase_C_sf"/>
</dbReference>
<feature type="transmembrane region" description="Helical" evidence="1">
    <location>
        <begin position="12"/>
        <end position="29"/>
    </location>
</feature>
<feature type="transmembrane region" description="Helical" evidence="1">
    <location>
        <begin position="193"/>
        <end position="212"/>
    </location>
</feature>
<evidence type="ECO:0000259" key="2">
    <source>
        <dbReference type="Pfam" id="PF14501"/>
    </source>
</evidence>
<dbReference type="PATRIC" id="fig|1158610.3.peg.1672"/>
<keyword evidence="1" id="KW-1133">Transmembrane helix</keyword>
<dbReference type="Pfam" id="PF14501">
    <property type="entry name" value="HATPase_c_5"/>
    <property type="match status" value="1"/>
</dbReference>
<feature type="transmembrane region" description="Helical" evidence="1">
    <location>
        <begin position="38"/>
        <end position="55"/>
    </location>
</feature>
<evidence type="ECO:0000313" key="3">
    <source>
        <dbReference type="EMBL" id="EOL44053.1"/>
    </source>
</evidence>
<gene>
    <name evidence="3" type="ORF">UC3_01683</name>
</gene>
<accession>R3TSD9</accession>
<dbReference type="STRING" id="154621.RV11_GL000311"/>
<dbReference type="OrthoDB" id="9813149at2"/>
<dbReference type="Proteomes" id="UP000013785">
    <property type="component" value="Unassembled WGS sequence"/>
</dbReference>
<evidence type="ECO:0000313" key="4">
    <source>
        <dbReference type="Proteomes" id="UP000013785"/>
    </source>
</evidence>
<keyword evidence="1" id="KW-0812">Transmembrane</keyword>
<name>R3TSD9_9ENTE</name>
<dbReference type="RefSeq" id="WP_010768346.1">
    <property type="nucleotide sequence ID" value="NZ_ASWE01000003.1"/>
</dbReference>
<sequence length="435" mass="49860">MIGEFPNIPRIYTALAEWLACLVIIFPSLTKPIPVKKYGLMLFAGVGQIALQYIAGMLPLFFWVFGMGINILWMYGTVWFLMEKHPKDSLFLTCKAVIIAEFSAAIGWQIYCQFFWVAQKRSGVIEAICMGITFLLIYAFFFVLEKKTSNQGADFRFRNKEIWLAIFTALIIFTISNIGFLLSNTSINIGDSIAIFSIRTFVNLSGICILYLQQIQTNEEYLKRELLAINNMFNSQYEQYVAYKENSDIINRKCHDLKHQIDVIRSESDEEKREMYLAEMELAVNNFNSTVETGHPVLDTILTRKNLYCLDHGITLSCLVDGRLLSYMNVMDICSLFGNALDNAIESVEEIVDKEKRLVNLRVNEKGRFILIRLDNYSQGERNFVDGIPETTKVDKDSHGYGIKSISQVATQYEGTMTLSHDAHWFTLKVLLPKK</sequence>
<feature type="transmembrane region" description="Helical" evidence="1">
    <location>
        <begin position="89"/>
        <end position="111"/>
    </location>
</feature>
<keyword evidence="1" id="KW-0472">Membrane</keyword>